<reference evidence="2" key="1">
    <citation type="journal article" date="2024" name="Front. Bioeng. Biotechnol.">
        <title>Genome-scale model development and genomic sequencing of the oleaginous clade Lipomyces.</title>
        <authorList>
            <person name="Czajka J.J."/>
            <person name="Han Y."/>
            <person name="Kim J."/>
            <person name="Mondo S.J."/>
            <person name="Hofstad B.A."/>
            <person name="Robles A."/>
            <person name="Haridas S."/>
            <person name="Riley R."/>
            <person name="LaButti K."/>
            <person name="Pangilinan J."/>
            <person name="Andreopoulos W."/>
            <person name="Lipzen A."/>
            <person name="Yan J."/>
            <person name="Wang M."/>
            <person name="Ng V."/>
            <person name="Grigoriev I.V."/>
            <person name="Spatafora J.W."/>
            <person name="Magnuson J.K."/>
            <person name="Baker S.E."/>
            <person name="Pomraning K.R."/>
        </authorList>
    </citation>
    <scope>NUCLEOTIDE SEQUENCE [LARGE SCALE GENOMIC DNA]</scope>
    <source>
        <strain evidence="2">CBS 10300</strain>
    </source>
</reference>
<dbReference type="Proteomes" id="UP001489719">
    <property type="component" value="Unassembled WGS sequence"/>
</dbReference>
<sequence>MDFILRCNNQHCRCLLTHQGVVTTCSHIFCIKCSNKVFAVSKVCPACDTSLDNPDDISLTLLNPTEEYKSSVLAGLSPAVISEISSRALSFWSYQYSQELLYQEFIVKSLSEKIDQVVQDRDRIARAADADIDSLKRHMNALKNERETLSKKNTELVDSLHDKSRQFTKLQALYDKLKRKMLLGSMQNAADEIVNSHNSVSDSGFEVLNSSSLAPDRGVLGGHNLFNRELFDSIAISVAFCG</sequence>
<protein>
    <submittedName>
        <fullName evidence="1">Uncharacterized protein</fullName>
    </submittedName>
</protein>
<evidence type="ECO:0000313" key="2">
    <source>
        <dbReference type="Proteomes" id="UP001489719"/>
    </source>
</evidence>
<organism evidence="1 2">
    <name type="scientific">Lipomyces orientalis</name>
    <dbReference type="NCBI Taxonomy" id="1233043"/>
    <lineage>
        <taxon>Eukaryota</taxon>
        <taxon>Fungi</taxon>
        <taxon>Dikarya</taxon>
        <taxon>Ascomycota</taxon>
        <taxon>Saccharomycotina</taxon>
        <taxon>Lipomycetes</taxon>
        <taxon>Lipomycetales</taxon>
        <taxon>Lipomycetaceae</taxon>
        <taxon>Lipomyces</taxon>
    </lineage>
</organism>
<name>A0ACC3TUY1_9ASCO</name>
<dbReference type="EMBL" id="MU970046">
    <property type="protein sequence ID" value="KAK9324841.1"/>
    <property type="molecule type" value="Genomic_DNA"/>
</dbReference>
<keyword evidence="2" id="KW-1185">Reference proteome</keyword>
<evidence type="ECO:0000313" key="1">
    <source>
        <dbReference type="EMBL" id="KAK9324841.1"/>
    </source>
</evidence>
<gene>
    <name evidence="1" type="ORF">V1517DRAFT_316466</name>
</gene>
<accession>A0ACC3TUY1</accession>
<proteinExistence type="predicted"/>
<comment type="caution">
    <text evidence="1">The sequence shown here is derived from an EMBL/GenBank/DDBJ whole genome shotgun (WGS) entry which is preliminary data.</text>
</comment>